<organism evidence="2 3">
    <name type="scientific">Arthrobacter ginsengisoli</name>
    <dbReference type="NCBI Taxonomy" id="1356565"/>
    <lineage>
        <taxon>Bacteria</taxon>
        <taxon>Bacillati</taxon>
        <taxon>Actinomycetota</taxon>
        <taxon>Actinomycetes</taxon>
        <taxon>Micrococcales</taxon>
        <taxon>Micrococcaceae</taxon>
        <taxon>Arthrobacter</taxon>
    </lineage>
</organism>
<accession>A0ABU1UIL3</accession>
<reference evidence="2 3" key="1">
    <citation type="submission" date="2023-07" db="EMBL/GenBank/DDBJ databases">
        <title>Sorghum-associated microbial communities from plants grown in Nebraska, USA.</title>
        <authorList>
            <person name="Schachtman D."/>
        </authorList>
    </citation>
    <scope>NUCLEOTIDE SEQUENCE [LARGE SCALE GENOMIC DNA]</scope>
    <source>
        <strain evidence="2 3">BE167</strain>
    </source>
</reference>
<proteinExistence type="predicted"/>
<comment type="caution">
    <text evidence="2">The sequence shown here is derived from an EMBL/GenBank/DDBJ whole genome shotgun (WGS) entry which is preliminary data.</text>
</comment>
<dbReference type="SUPFAM" id="SSF50249">
    <property type="entry name" value="Nucleic acid-binding proteins"/>
    <property type="match status" value="1"/>
</dbReference>
<protein>
    <submittedName>
        <fullName evidence="2">OB-fold protein</fullName>
    </submittedName>
</protein>
<name>A0ABU1UIL3_9MICC</name>
<evidence type="ECO:0000313" key="3">
    <source>
        <dbReference type="Proteomes" id="UP001252243"/>
    </source>
</evidence>
<evidence type="ECO:0000313" key="2">
    <source>
        <dbReference type="EMBL" id="MDR7085034.1"/>
    </source>
</evidence>
<dbReference type="InterPro" id="IPR012340">
    <property type="entry name" value="NA-bd_OB-fold"/>
</dbReference>
<dbReference type="Pfam" id="PF01796">
    <property type="entry name" value="OB_ChsH2_C"/>
    <property type="match status" value="1"/>
</dbReference>
<keyword evidence="3" id="KW-1185">Reference proteome</keyword>
<sequence length="75" mass="8187">MHSYLINTRPAPGFEEESPYSIAIVELEEGPRMMTNIVGVPQTPEHLVLDMPLEVVFDKHGDVAVPKFAPAGEAA</sequence>
<dbReference type="EMBL" id="JAVDVQ010000043">
    <property type="protein sequence ID" value="MDR7085034.1"/>
    <property type="molecule type" value="Genomic_DNA"/>
</dbReference>
<feature type="domain" description="ChsH2 C-terminal OB-fold" evidence="1">
    <location>
        <begin position="2"/>
        <end position="58"/>
    </location>
</feature>
<evidence type="ECO:0000259" key="1">
    <source>
        <dbReference type="Pfam" id="PF01796"/>
    </source>
</evidence>
<dbReference type="Proteomes" id="UP001252243">
    <property type="component" value="Unassembled WGS sequence"/>
</dbReference>
<dbReference type="InterPro" id="IPR002878">
    <property type="entry name" value="ChsH2_C"/>
</dbReference>
<gene>
    <name evidence="2" type="ORF">J2X01_004354</name>
</gene>